<feature type="transmembrane region" description="Helical" evidence="1">
    <location>
        <begin position="43"/>
        <end position="65"/>
    </location>
</feature>
<dbReference type="Proteomes" id="UP000186391">
    <property type="component" value="Unassembled WGS sequence"/>
</dbReference>
<evidence type="ECO:0000313" key="2">
    <source>
        <dbReference type="EMBL" id="OKH11781.1"/>
    </source>
</evidence>
<reference evidence="2 3" key="1">
    <citation type="submission" date="2016-11" db="EMBL/GenBank/DDBJ databases">
        <title>Draft Genome Sequences of Nine Cyanobacterial Strains from Diverse Habitats.</title>
        <authorList>
            <person name="Zhu T."/>
            <person name="Hou S."/>
            <person name="Lu X."/>
            <person name="Hess W.R."/>
        </authorList>
    </citation>
    <scope>NUCLEOTIDE SEQUENCE [LARGE SCALE GENOMIC DNA]</scope>
    <source>
        <strain evidence="2 3">NIES-592</strain>
    </source>
</reference>
<proteinExistence type="predicted"/>
<evidence type="ECO:0008006" key="4">
    <source>
        <dbReference type="Google" id="ProtNLM"/>
    </source>
</evidence>
<keyword evidence="1" id="KW-0472">Membrane</keyword>
<name>A0A1U7GUW0_9CYAN</name>
<feature type="transmembrane region" description="Helical" evidence="1">
    <location>
        <begin position="100"/>
        <end position="123"/>
    </location>
</feature>
<keyword evidence="1" id="KW-0812">Transmembrane</keyword>
<comment type="caution">
    <text evidence="2">The sequence shown here is derived from an EMBL/GenBank/DDBJ whole genome shotgun (WGS) entry which is preliminary data.</text>
</comment>
<gene>
    <name evidence="2" type="ORF">NIES592_20105</name>
</gene>
<dbReference type="OrthoDB" id="512299at2"/>
<evidence type="ECO:0000313" key="3">
    <source>
        <dbReference type="Proteomes" id="UP000186391"/>
    </source>
</evidence>
<dbReference type="AlphaFoldDB" id="A0A1U7GUW0"/>
<organism evidence="2 3">
    <name type="scientific">Fischerella major NIES-592</name>
    <dbReference type="NCBI Taxonomy" id="210994"/>
    <lineage>
        <taxon>Bacteria</taxon>
        <taxon>Bacillati</taxon>
        <taxon>Cyanobacteriota</taxon>
        <taxon>Cyanophyceae</taxon>
        <taxon>Nostocales</taxon>
        <taxon>Hapalosiphonaceae</taxon>
        <taxon>Fischerella</taxon>
    </lineage>
</organism>
<keyword evidence="1" id="KW-1133">Transmembrane helix</keyword>
<dbReference type="RefSeq" id="WP_073556709.1">
    <property type="nucleotide sequence ID" value="NZ_MRCA01000015.1"/>
</dbReference>
<evidence type="ECO:0000256" key="1">
    <source>
        <dbReference type="SAM" id="Phobius"/>
    </source>
</evidence>
<sequence length="215" mass="23718">MKNTQDVQQPLEAKAPVTEAVKSGSELQTSKNSLLYLLVQHPWLLFVGALLALLSTTAIAVYSLGYVGSAEREEPEFVQLEAESPINTTPQTTRASNNPISLQMIAAIALSCASGCFVVFLLLNRPKQQKVQKHLHRPQLRWKQCRQKPQEPLPTNNLAVFVPPVPESSQTPPEAKKPIVTVLPPEAEFNKDGKDSLASMMDIRKQTSLSALLRE</sequence>
<keyword evidence="3" id="KW-1185">Reference proteome</keyword>
<dbReference type="EMBL" id="MRCA01000015">
    <property type="protein sequence ID" value="OKH11781.1"/>
    <property type="molecule type" value="Genomic_DNA"/>
</dbReference>
<protein>
    <recommendedName>
        <fullName evidence="4">Transmembrane protein</fullName>
    </recommendedName>
</protein>
<accession>A0A1U7GUW0</accession>